<evidence type="ECO:0000256" key="3">
    <source>
        <dbReference type="ARBA" id="ARBA00022692"/>
    </source>
</evidence>
<proteinExistence type="predicted"/>
<evidence type="ECO:0000256" key="1">
    <source>
        <dbReference type="ARBA" id="ARBA00004141"/>
    </source>
</evidence>
<evidence type="ECO:0000313" key="8">
    <source>
        <dbReference type="EMBL" id="KAJ4347319.1"/>
    </source>
</evidence>
<evidence type="ECO:0000256" key="4">
    <source>
        <dbReference type="ARBA" id="ARBA00022989"/>
    </source>
</evidence>
<keyword evidence="9" id="KW-1185">Reference proteome</keyword>
<keyword evidence="5 7" id="KW-0472">Membrane</keyword>
<dbReference type="InterPro" id="IPR036259">
    <property type="entry name" value="MFS_trans_sf"/>
</dbReference>
<feature type="transmembrane region" description="Helical" evidence="7">
    <location>
        <begin position="191"/>
        <end position="214"/>
    </location>
</feature>
<protein>
    <recommendedName>
        <fullName evidence="10">MFS general substrate transporter</fullName>
    </recommendedName>
</protein>
<dbReference type="OrthoDB" id="2985014at2759"/>
<dbReference type="EMBL" id="JAPEUX010000008">
    <property type="protein sequence ID" value="KAJ4347319.1"/>
    <property type="molecule type" value="Genomic_DNA"/>
</dbReference>
<evidence type="ECO:0000256" key="2">
    <source>
        <dbReference type="ARBA" id="ARBA00022448"/>
    </source>
</evidence>
<feature type="transmembrane region" description="Helical" evidence="7">
    <location>
        <begin position="296"/>
        <end position="320"/>
    </location>
</feature>
<dbReference type="FunFam" id="1.20.1250.20:FF:000018">
    <property type="entry name" value="MFS transporter permease"/>
    <property type="match status" value="1"/>
</dbReference>
<keyword evidence="3 7" id="KW-0812">Transmembrane</keyword>
<dbReference type="FunFam" id="1.20.1250.20:FF:000013">
    <property type="entry name" value="MFS general substrate transporter"/>
    <property type="match status" value="1"/>
</dbReference>
<name>A0A9W8XCR6_9PLEO</name>
<comment type="subcellular location">
    <subcellularLocation>
        <location evidence="1">Membrane</location>
        <topology evidence="1">Multi-pass membrane protein</topology>
    </subcellularLocation>
</comment>
<dbReference type="Pfam" id="PF07690">
    <property type="entry name" value="MFS_1"/>
    <property type="match status" value="1"/>
</dbReference>
<dbReference type="Proteomes" id="UP001140513">
    <property type="component" value="Unassembled WGS sequence"/>
</dbReference>
<feature type="transmembrane region" description="Helical" evidence="7">
    <location>
        <begin position="386"/>
        <end position="408"/>
    </location>
</feature>
<feature type="transmembrane region" description="Helical" evidence="7">
    <location>
        <begin position="66"/>
        <end position="86"/>
    </location>
</feature>
<dbReference type="SUPFAM" id="SSF103473">
    <property type="entry name" value="MFS general substrate transporter"/>
    <property type="match status" value="1"/>
</dbReference>
<dbReference type="GeneID" id="80914789"/>
<evidence type="ECO:0000256" key="6">
    <source>
        <dbReference type="SAM" id="MobiDB-lite"/>
    </source>
</evidence>
<dbReference type="GO" id="GO:0016020">
    <property type="term" value="C:membrane"/>
    <property type="evidence" value="ECO:0007669"/>
    <property type="project" value="UniProtKB-SubCell"/>
</dbReference>
<dbReference type="PANTHER" id="PTHR43791:SF36">
    <property type="entry name" value="TRANSPORTER, PUTATIVE (AFU_ORTHOLOGUE AFUA_6G08340)-RELATED"/>
    <property type="match status" value="1"/>
</dbReference>
<feature type="transmembrane region" description="Helical" evidence="7">
    <location>
        <begin position="226"/>
        <end position="246"/>
    </location>
</feature>
<feature type="transmembrane region" description="Helical" evidence="7">
    <location>
        <begin position="358"/>
        <end position="379"/>
    </location>
</feature>
<dbReference type="Gene3D" id="1.20.1250.20">
    <property type="entry name" value="MFS general substrate transporter like domains"/>
    <property type="match status" value="2"/>
</dbReference>
<sequence length="521" mass="57014">MRLFPNSKKDAAAEAPVQDSIAPAPLGEKPTGIDRLERDAEAGAPPQTQMAIDPEVEKRVRRKLDWHLLPLVSGLYLLAFLDRSNIGNARIAGMADDLDLDGGKYDWLLTIFYISYIVFEFQAIMWKVVPPHQWAAFVVFAWGLVSSVQAAIHTWEAEMALRFLMGWAEAGYGPGIPYLLSFFYLRHELGLRAGLFLSAAPLANTFAGALAYGITSGSPGIAKWRVLFLVEGLPTIVMAGVAWFFLPDSPEKAKFLNEEEKMVVKARGVRQAGAATRVGGVNWKEFWAGLADPKGWILGLMYFSCNVSFSSLPVFLPTILKEMGFSAINAQGLTAPPFFLSFLITIITPYIADRTQQRGIMLVILTIIGGTGYVILAAAKSVGARYFGVFMAAAGIFPAIANILPWVLNNQGSDTRRGAGIVLLNVIGQCGPLLGTRMYPTNEGPFYVKGQSVCAAFMFFTTFLVVILRTLLVWENKKLDKQYGTLAQQKQAAQEAAQAAGGETKNEVAVENYGPLFRYVL</sequence>
<evidence type="ECO:0000256" key="5">
    <source>
        <dbReference type="ARBA" id="ARBA00023136"/>
    </source>
</evidence>
<keyword evidence="4 7" id="KW-1133">Transmembrane helix</keyword>
<dbReference type="PANTHER" id="PTHR43791">
    <property type="entry name" value="PERMEASE-RELATED"/>
    <property type="match status" value="1"/>
</dbReference>
<comment type="caution">
    <text evidence="8">The sequence shown here is derived from an EMBL/GenBank/DDBJ whole genome shotgun (WGS) entry which is preliminary data.</text>
</comment>
<dbReference type="InterPro" id="IPR011701">
    <property type="entry name" value="MFS"/>
</dbReference>
<feature type="region of interest" description="Disordered" evidence="6">
    <location>
        <begin position="1"/>
        <end position="50"/>
    </location>
</feature>
<evidence type="ECO:0008006" key="10">
    <source>
        <dbReference type="Google" id="ProtNLM"/>
    </source>
</evidence>
<organism evidence="8 9">
    <name type="scientific">Didymosphaeria variabile</name>
    <dbReference type="NCBI Taxonomy" id="1932322"/>
    <lineage>
        <taxon>Eukaryota</taxon>
        <taxon>Fungi</taxon>
        <taxon>Dikarya</taxon>
        <taxon>Ascomycota</taxon>
        <taxon>Pezizomycotina</taxon>
        <taxon>Dothideomycetes</taxon>
        <taxon>Pleosporomycetidae</taxon>
        <taxon>Pleosporales</taxon>
        <taxon>Massarineae</taxon>
        <taxon>Didymosphaeriaceae</taxon>
        <taxon>Didymosphaeria</taxon>
    </lineage>
</organism>
<evidence type="ECO:0000313" key="9">
    <source>
        <dbReference type="Proteomes" id="UP001140513"/>
    </source>
</evidence>
<accession>A0A9W8XCR6</accession>
<feature type="transmembrane region" description="Helical" evidence="7">
    <location>
        <begin position="164"/>
        <end position="185"/>
    </location>
</feature>
<dbReference type="AlphaFoldDB" id="A0A9W8XCR6"/>
<keyword evidence="2" id="KW-0813">Transport</keyword>
<gene>
    <name evidence="8" type="ORF">N0V89_011259</name>
</gene>
<reference evidence="8" key="1">
    <citation type="submission" date="2022-10" db="EMBL/GenBank/DDBJ databases">
        <title>Tapping the CABI collections for fungal endophytes: first genome assemblies for Collariella, Neodidymelliopsis, Ascochyta clinopodiicola, Didymella pomorum, Didymosphaeria variabile, Neocosmospora piperis and Neocucurbitaria cava.</title>
        <authorList>
            <person name="Hill R."/>
        </authorList>
    </citation>
    <scope>NUCLEOTIDE SEQUENCE</scope>
    <source>
        <strain evidence="8">IMI 356815</strain>
    </source>
</reference>
<feature type="transmembrane region" description="Helical" evidence="7">
    <location>
        <begin position="134"/>
        <end position="152"/>
    </location>
</feature>
<feature type="transmembrane region" description="Helical" evidence="7">
    <location>
        <begin position="332"/>
        <end position="352"/>
    </location>
</feature>
<feature type="transmembrane region" description="Helical" evidence="7">
    <location>
        <begin position="107"/>
        <end position="128"/>
    </location>
</feature>
<feature type="transmembrane region" description="Helical" evidence="7">
    <location>
        <begin position="450"/>
        <end position="472"/>
    </location>
</feature>
<evidence type="ECO:0000256" key="7">
    <source>
        <dbReference type="SAM" id="Phobius"/>
    </source>
</evidence>
<dbReference type="RefSeq" id="XP_056067119.1">
    <property type="nucleotide sequence ID" value="XM_056219992.1"/>
</dbReference>
<feature type="compositionally biased region" description="Basic and acidic residues" evidence="6">
    <location>
        <begin position="31"/>
        <end position="41"/>
    </location>
</feature>
<dbReference type="GO" id="GO:0022857">
    <property type="term" value="F:transmembrane transporter activity"/>
    <property type="evidence" value="ECO:0007669"/>
    <property type="project" value="InterPro"/>
</dbReference>